<reference evidence="2 3" key="1">
    <citation type="submission" date="2022-09" db="EMBL/GenBank/DDBJ databases">
        <title>Enrichment on poylsaccharides allowed isolation of novel metabolic and taxonomic groups of Haloarchaea.</title>
        <authorList>
            <person name="Sorokin D.Y."/>
            <person name="Elcheninov A.G."/>
            <person name="Khizhniak T.V."/>
            <person name="Kolganova T.V."/>
            <person name="Kublanov I.V."/>
        </authorList>
    </citation>
    <scope>NUCLEOTIDE SEQUENCE [LARGE SCALE GENOMIC DNA]</scope>
    <source>
        <strain evidence="2 3">AArc-curdl1</strain>
    </source>
</reference>
<evidence type="ECO:0000313" key="2">
    <source>
        <dbReference type="EMBL" id="MCU4753385.1"/>
    </source>
</evidence>
<evidence type="ECO:0000313" key="3">
    <source>
        <dbReference type="Proteomes" id="UP001321047"/>
    </source>
</evidence>
<keyword evidence="1" id="KW-1133">Transmembrane helix</keyword>
<gene>
    <name evidence="2" type="ORF">OB919_15585</name>
</gene>
<keyword evidence="1" id="KW-0812">Transmembrane</keyword>
<comment type="caution">
    <text evidence="2">The sequence shown here is derived from an EMBL/GenBank/DDBJ whole genome shotgun (WGS) entry which is preliminary data.</text>
</comment>
<feature type="transmembrane region" description="Helical" evidence="1">
    <location>
        <begin position="98"/>
        <end position="117"/>
    </location>
</feature>
<proteinExistence type="predicted"/>
<sequence length="272" mass="29384">MSWRCTWCGRVYSSDEEPAACNTCDSETFERVDPEREETVETGTQYVWVCPNCGREHVKNNPPCSRCLNPTLEQVEPSYEDVERDLEVPGWFEVAKPYLPIVGIVVVILALFATGIIPASVLPGIGVDVPGESDSSDGIEHEAVEQAIHEALEAHRDANGFESRAYDEGLAAFATEHNQRYVIAQYTDSDPGSPPDPANYASACQAEPAWAPLESFDGTIDSYDDPEELGADIAAALLESAFGANVETGYTAEGVDLHVGPDGAIYVAYAAC</sequence>
<dbReference type="AlphaFoldDB" id="A0AAP3E7Y6"/>
<organism evidence="2 3">
    <name type="scientific">Natronosalvus hydrolyticus</name>
    <dbReference type="NCBI Taxonomy" id="2979988"/>
    <lineage>
        <taxon>Archaea</taxon>
        <taxon>Methanobacteriati</taxon>
        <taxon>Methanobacteriota</taxon>
        <taxon>Stenosarchaea group</taxon>
        <taxon>Halobacteria</taxon>
        <taxon>Halobacteriales</taxon>
        <taxon>Natrialbaceae</taxon>
        <taxon>Natronosalvus</taxon>
    </lineage>
</organism>
<keyword evidence="1" id="KW-0472">Membrane</keyword>
<name>A0AAP3E7Y6_9EURY</name>
<dbReference type="EMBL" id="JAOPJZ010000016">
    <property type="protein sequence ID" value="MCU4753385.1"/>
    <property type="molecule type" value="Genomic_DNA"/>
</dbReference>
<dbReference type="Proteomes" id="UP001321047">
    <property type="component" value="Unassembled WGS sequence"/>
</dbReference>
<dbReference type="RefSeq" id="WP_342809703.1">
    <property type="nucleotide sequence ID" value="NZ_JAOPJZ010000016.1"/>
</dbReference>
<accession>A0AAP3E7Y6</accession>
<protein>
    <submittedName>
        <fullName evidence="2">Uncharacterized protein</fullName>
    </submittedName>
</protein>
<keyword evidence="3" id="KW-1185">Reference proteome</keyword>
<evidence type="ECO:0000256" key="1">
    <source>
        <dbReference type="SAM" id="Phobius"/>
    </source>
</evidence>